<comment type="caution">
    <text evidence="2">The sequence shown here is derived from an EMBL/GenBank/DDBJ whole genome shotgun (WGS) entry which is preliminary data.</text>
</comment>
<dbReference type="EMBL" id="JAVRFL010000003">
    <property type="protein sequence ID" value="MDT0528027.1"/>
    <property type="molecule type" value="Genomic_DNA"/>
</dbReference>
<evidence type="ECO:0000256" key="1">
    <source>
        <dbReference type="SAM" id="MobiDB-lite"/>
    </source>
</evidence>
<sequence length="78" mass="7806">MSENQLPPCRVDETDSAAPVDDPAGAMWLQPVVTFGIRAAALASLVVPVGMVIGGLVGDAGAAADAAPLTTCCPEKPM</sequence>
<reference evidence="2" key="1">
    <citation type="submission" date="2023-09" db="EMBL/GenBank/DDBJ databases">
        <title>30 novel species of actinomycetes from the DSMZ collection.</title>
        <authorList>
            <person name="Nouioui I."/>
        </authorList>
    </citation>
    <scope>NUCLEOTIDE SEQUENCE</scope>
    <source>
        <strain evidence="2">DSM 115977</strain>
    </source>
</reference>
<organism evidence="2 3">
    <name type="scientific">Micromonospora reichwaldensis</name>
    <dbReference type="NCBI Taxonomy" id="3075516"/>
    <lineage>
        <taxon>Bacteria</taxon>
        <taxon>Bacillati</taxon>
        <taxon>Actinomycetota</taxon>
        <taxon>Actinomycetes</taxon>
        <taxon>Micromonosporales</taxon>
        <taxon>Micromonosporaceae</taxon>
        <taxon>Micromonospora</taxon>
    </lineage>
</organism>
<keyword evidence="3" id="KW-1185">Reference proteome</keyword>
<accession>A0ABU2WQ61</accession>
<protein>
    <submittedName>
        <fullName evidence="2">Uncharacterized protein</fullName>
    </submittedName>
</protein>
<dbReference type="Proteomes" id="UP001180973">
    <property type="component" value="Unassembled WGS sequence"/>
</dbReference>
<evidence type="ECO:0000313" key="2">
    <source>
        <dbReference type="EMBL" id="MDT0528027.1"/>
    </source>
</evidence>
<gene>
    <name evidence="2" type="ORF">RM555_03350</name>
</gene>
<name>A0ABU2WQ61_9ACTN</name>
<dbReference type="RefSeq" id="WP_132240737.1">
    <property type="nucleotide sequence ID" value="NZ_JAVRFL010000003.1"/>
</dbReference>
<proteinExistence type="predicted"/>
<feature type="region of interest" description="Disordered" evidence="1">
    <location>
        <begin position="1"/>
        <end position="22"/>
    </location>
</feature>
<evidence type="ECO:0000313" key="3">
    <source>
        <dbReference type="Proteomes" id="UP001180973"/>
    </source>
</evidence>